<evidence type="ECO:0000313" key="1">
    <source>
        <dbReference type="EMBL" id="KAK9421870.1"/>
    </source>
</evidence>
<keyword evidence="2" id="KW-1185">Reference proteome</keyword>
<protein>
    <submittedName>
        <fullName evidence="1">AA1-like domain-containing protein</fullName>
    </submittedName>
</protein>
<evidence type="ECO:0000313" key="2">
    <source>
        <dbReference type="Proteomes" id="UP001408356"/>
    </source>
</evidence>
<accession>A0ABR2V4N1</accession>
<dbReference type="EMBL" id="JARVKF010000157">
    <property type="protein sequence ID" value="KAK9421870.1"/>
    <property type="molecule type" value="Genomic_DNA"/>
</dbReference>
<proteinExistence type="predicted"/>
<reference evidence="1 2" key="1">
    <citation type="journal article" date="2024" name="J. Plant Pathol.">
        <title>Sequence and assembly of the genome of Seiridium unicorne, isolate CBS 538.82, causal agent of cypress canker disease.</title>
        <authorList>
            <person name="Scali E."/>
            <person name="Rocca G.D."/>
            <person name="Danti R."/>
            <person name="Garbelotto M."/>
            <person name="Barberini S."/>
            <person name="Baroncelli R."/>
            <person name="Emiliani G."/>
        </authorList>
    </citation>
    <scope>NUCLEOTIDE SEQUENCE [LARGE SCALE GENOMIC DNA]</scope>
    <source>
        <strain evidence="1 2">BM-138-508</strain>
    </source>
</reference>
<sequence>MKASNQLSESLIALPYVAQAAAVPEFSDKLVPVVRTVAEDGTVVARADDEEWTVVIFSEVAAGGQCGGTSQEVGGGSSGGCKEFKSSMCANIKVNAGIASCDFKFNAEGCNLGQKKDLTVQGGKDSNDVNLDADVRFVSVSCQL</sequence>
<dbReference type="Proteomes" id="UP001408356">
    <property type="component" value="Unassembled WGS sequence"/>
</dbReference>
<comment type="caution">
    <text evidence="1">The sequence shown here is derived from an EMBL/GenBank/DDBJ whole genome shotgun (WGS) entry which is preliminary data.</text>
</comment>
<organism evidence="1 2">
    <name type="scientific">Seiridium unicorne</name>
    <dbReference type="NCBI Taxonomy" id="138068"/>
    <lineage>
        <taxon>Eukaryota</taxon>
        <taxon>Fungi</taxon>
        <taxon>Dikarya</taxon>
        <taxon>Ascomycota</taxon>
        <taxon>Pezizomycotina</taxon>
        <taxon>Sordariomycetes</taxon>
        <taxon>Xylariomycetidae</taxon>
        <taxon>Amphisphaeriales</taxon>
        <taxon>Sporocadaceae</taxon>
        <taxon>Seiridium</taxon>
    </lineage>
</organism>
<name>A0ABR2V4N1_9PEZI</name>
<gene>
    <name evidence="1" type="ORF">SUNI508_05471</name>
</gene>